<sequence length="49" mass="4882">MAVTQVYDAERACRAADTGVDVLVVAQGAEGGANRAPPAGSLPLPDTAE</sequence>
<organism evidence="2 3">
    <name type="scientific">Nocardia carnea</name>
    <dbReference type="NCBI Taxonomy" id="37328"/>
    <lineage>
        <taxon>Bacteria</taxon>
        <taxon>Bacillati</taxon>
        <taxon>Actinomycetota</taxon>
        <taxon>Actinomycetes</taxon>
        <taxon>Mycobacteriales</taxon>
        <taxon>Nocardiaceae</taxon>
        <taxon>Nocardia</taxon>
    </lineage>
</organism>
<comment type="caution">
    <text evidence="2">The sequence shown here is derived from an EMBL/GenBank/DDBJ whole genome shotgun (WGS) entry which is preliminary data.</text>
</comment>
<dbReference type="Proteomes" id="UP001611263">
    <property type="component" value="Unassembled WGS sequence"/>
</dbReference>
<dbReference type="GeneID" id="93509652"/>
<reference evidence="2 3" key="1">
    <citation type="submission" date="2024-10" db="EMBL/GenBank/DDBJ databases">
        <title>The Natural Products Discovery Center: Release of the First 8490 Sequenced Strains for Exploring Actinobacteria Biosynthetic Diversity.</title>
        <authorList>
            <person name="Kalkreuter E."/>
            <person name="Kautsar S.A."/>
            <person name="Yang D."/>
            <person name="Bader C.D."/>
            <person name="Teijaro C.N."/>
            <person name="Fluegel L."/>
            <person name="Davis C.M."/>
            <person name="Simpson J.R."/>
            <person name="Lauterbach L."/>
            <person name="Steele A.D."/>
            <person name="Gui C."/>
            <person name="Meng S."/>
            <person name="Li G."/>
            <person name="Viehrig K."/>
            <person name="Ye F."/>
            <person name="Su P."/>
            <person name="Kiefer A.F."/>
            <person name="Nichols A."/>
            <person name="Cepeda A.J."/>
            <person name="Yan W."/>
            <person name="Fan B."/>
            <person name="Jiang Y."/>
            <person name="Adhikari A."/>
            <person name="Zheng C.-J."/>
            <person name="Schuster L."/>
            <person name="Cowan T.M."/>
            <person name="Smanski M.J."/>
            <person name="Chevrette M.G."/>
            <person name="De Carvalho L.P.S."/>
            <person name="Shen B."/>
        </authorList>
    </citation>
    <scope>NUCLEOTIDE SEQUENCE [LARGE SCALE GENOMIC DNA]</scope>
    <source>
        <strain evidence="2 3">NPDC020568</strain>
    </source>
</reference>
<keyword evidence="3" id="KW-1185">Reference proteome</keyword>
<dbReference type="RefSeq" id="WP_174375550.1">
    <property type="nucleotide sequence ID" value="NZ_JBIRUQ010000004.1"/>
</dbReference>
<proteinExistence type="predicted"/>
<accession>A0ABW7TNB7</accession>
<protein>
    <submittedName>
        <fullName evidence="2">Uncharacterized protein</fullName>
    </submittedName>
</protein>
<feature type="region of interest" description="Disordered" evidence="1">
    <location>
        <begin position="29"/>
        <end position="49"/>
    </location>
</feature>
<gene>
    <name evidence="2" type="ORF">ACH4WX_17540</name>
</gene>
<evidence type="ECO:0000256" key="1">
    <source>
        <dbReference type="SAM" id="MobiDB-lite"/>
    </source>
</evidence>
<name>A0ABW7TNB7_9NOCA</name>
<evidence type="ECO:0000313" key="2">
    <source>
        <dbReference type="EMBL" id="MFI1462522.1"/>
    </source>
</evidence>
<dbReference type="EMBL" id="JBIRUQ010000004">
    <property type="protein sequence ID" value="MFI1462522.1"/>
    <property type="molecule type" value="Genomic_DNA"/>
</dbReference>
<evidence type="ECO:0000313" key="3">
    <source>
        <dbReference type="Proteomes" id="UP001611263"/>
    </source>
</evidence>